<dbReference type="SUPFAM" id="SSF51182">
    <property type="entry name" value="RmlC-like cupins"/>
    <property type="match status" value="1"/>
</dbReference>
<feature type="domain" description="(S)-ureidoglycine aminohydrolase cupin" evidence="1">
    <location>
        <begin position="20"/>
        <end position="82"/>
    </location>
</feature>
<protein>
    <submittedName>
        <fullName evidence="2">Cupin domain-containing protein</fullName>
    </submittedName>
</protein>
<evidence type="ECO:0000259" key="1">
    <source>
        <dbReference type="Pfam" id="PF05899"/>
    </source>
</evidence>
<gene>
    <name evidence="2" type="ORF">AACH11_22915</name>
</gene>
<dbReference type="EMBL" id="JBBUTF010000031">
    <property type="protein sequence ID" value="MEK8028822.1"/>
    <property type="molecule type" value="Genomic_DNA"/>
</dbReference>
<accession>A0ABU9BFU9</accession>
<dbReference type="Pfam" id="PF05899">
    <property type="entry name" value="Cupin_3"/>
    <property type="match status" value="1"/>
</dbReference>
<comment type="caution">
    <text evidence="2">The sequence shown here is derived from an EMBL/GenBank/DDBJ whole genome shotgun (WGS) entry which is preliminary data.</text>
</comment>
<dbReference type="InterPro" id="IPR008579">
    <property type="entry name" value="UGlyAH_Cupin_dom"/>
</dbReference>
<sequence>MSSITVRPATPQEQSSCADWDLWDTGTAAHYEHVYDRGVQFIVQQGEAEIHLGEHTPVTVRTGDCVTIEPGATGRWDIHAPVVNRWRYR</sequence>
<dbReference type="InterPro" id="IPR014710">
    <property type="entry name" value="RmlC-like_jellyroll"/>
</dbReference>
<proteinExistence type="predicted"/>
<keyword evidence="3" id="KW-1185">Reference proteome</keyword>
<evidence type="ECO:0000313" key="3">
    <source>
        <dbReference type="Proteomes" id="UP001368500"/>
    </source>
</evidence>
<dbReference type="Proteomes" id="UP001368500">
    <property type="component" value="Unassembled WGS sequence"/>
</dbReference>
<reference evidence="2 3" key="1">
    <citation type="submission" date="2024-04" db="EMBL/GenBank/DDBJ databases">
        <title>Novel species of the genus Ideonella isolated from streams.</title>
        <authorList>
            <person name="Lu H."/>
        </authorList>
    </citation>
    <scope>NUCLEOTIDE SEQUENCE [LARGE SCALE GENOMIC DNA]</scope>
    <source>
        <strain evidence="2 3">BYS139W</strain>
    </source>
</reference>
<organism evidence="2 3">
    <name type="scientific">Pseudaquabacterium rugosum</name>
    <dbReference type="NCBI Taxonomy" id="2984194"/>
    <lineage>
        <taxon>Bacteria</taxon>
        <taxon>Pseudomonadati</taxon>
        <taxon>Pseudomonadota</taxon>
        <taxon>Betaproteobacteria</taxon>
        <taxon>Burkholderiales</taxon>
        <taxon>Sphaerotilaceae</taxon>
        <taxon>Pseudaquabacterium</taxon>
    </lineage>
</organism>
<name>A0ABU9BFU9_9BURK</name>
<dbReference type="RefSeq" id="WP_341376609.1">
    <property type="nucleotide sequence ID" value="NZ_JBBUTF010000031.1"/>
</dbReference>
<evidence type="ECO:0000313" key="2">
    <source>
        <dbReference type="EMBL" id="MEK8028822.1"/>
    </source>
</evidence>
<dbReference type="InterPro" id="IPR011051">
    <property type="entry name" value="RmlC_Cupin_sf"/>
</dbReference>
<dbReference type="Gene3D" id="2.60.120.10">
    <property type="entry name" value="Jelly Rolls"/>
    <property type="match status" value="1"/>
</dbReference>